<organism evidence="2 3">
    <name type="scientific">Gilvimarinus japonicus</name>
    <dbReference type="NCBI Taxonomy" id="1796469"/>
    <lineage>
        <taxon>Bacteria</taxon>
        <taxon>Pseudomonadati</taxon>
        <taxon>Pseudomonadota</taxon>
        <taxon>Gammaproteobacteria</taxon>
        <taxon>Cellvibrionales</taxon>
        <taxon>Cellvibrionaceae</taxon>
        <taxon>Gilvimarinus</taxon>
    </lineage>
</organism>
<dbReference type="RefSeq" id="WP_382415560.1">
    <property type="nucleotide sequence ID" value="NZ_AP031500.1"/>
</dbReference>
<proteinExistence type="predicted"/>
<gene>
    <name evidence="2" type="ORF">ACFOEB_07485</name>
</gene>
<feature type="signal peptide" evidence="1">
    <location>
        <begin position="1"/>
        <end position="27"/>
    </location>
</feature>
<evidence type="ECO:0000313" key="2">
    <source>
        <dbReference type="EMBL" id="MFC3155038.1"/>
    </source>
</evidence>
<dbReference type="PROSITE" id="PS51257">
    <property type="entry name" value="PROKAR_LIPOPROTEIN"/>
    <property type="match status" value="1"/>
</dbReference>
<evidence type="ECO:0000256" key="1">
    <source>
        <dbReference type="SAM" id="SignalP"/>
    </source>
</evidence>
<keyword evidence="3" id="KW-1185">Reference proteome</keyword>
<comment type="caution">
    <text evidence="2">The sequence shown here is derived from an EMBL/GenBank/DDBJ whole genome shotgun (WGS) entry which is preliminary data.</text>
</comment>
<name>A0ABV7HQP5_9GAMM</name>
<evidence type="ECO:0000313" key="3">
    <source>
        <dbReference type="Proteomes" id="UP001595548"/>
    </source>
</evidence>
<evidence type="ECO:0008006" key="4">
    <source>
        <dbReference type="Google" id="ProtNLM"/>
    </source>
</evidence>
<protein>
    <recommendedName>
        <fullName evidence="4">Lipoprotein</fullName>
    </recommendedName>
</protein>
<keyword evidence="1" id="KW-0732">Signal</keyword>
<accession>A0ABV7HQP5</accession>
<dbReference type="EMBL" id="JBHRTL010000006">
    <property type="protein sequence ID" value="MFC3155038.1"/>
    <property type="molecule type" value="Genomic_DNA"/>
</dbReference>
<reference evidence="3" key="1">
    <citation type="journal article" date="2019" name="Int. J. Syst. Evol. Microbiol.">
        <title>The Global Catalogue of Microorganisms (GCM) 10K type strain sequencing project: providing services to taxonomists for standard genome sequencing and annotation.</title>
        <authorList>
            <consortium name="The Broad Institute Genomics Platform"/>
            <consortium name="The Broad Institute Genome Sequencing Center for Infectious Disease"/>
            <person name="Wu L."/>
            <person name="Ma J."/>
        </authorList>
    </citation>
    <scope>NUCLEOTIDE SEQUENCE [LARGE SCALE GENOMIC DNA]</scope>
    <source>
        <strain evidence="3">KCTC 52141</strain>
    </source>
</reference>
<dbReference type="Proteomes" id="UP001595548">
    <property type="component" value="Unassembled WGS sequence"/>
</dbReference>
<sequence length="244" mass="27017">MAVLKVCALIALSVLVGCSSTTVHLHAKNLPDVEQEAIRAGLEARGFSVKMRDNEPPSNNNAILYYPHDGIDADLQAIDAVLDANGLWAEHNYSVYTDKLGKHEYTAGNIGLYLVPEGVTTNASTSNRVRAVFPITVTDFEFVSTDCDTEYVYELFEDGSLVASDFSLPIGKAKLAALEWRETSDEITLSNSGEQFKYSKTESYKEYANLDSDHVITYNITLQPLGYYRVPYGCTFKSTFSEAY</sequence>
<feature type="chain" id="PRO_5045219342" description="Lipoprotein" evidence="1">
    <location>
        <begin position="28"/>
        <end position="244"/>
    </location>
</feature>